<gene>
    <name evidence="2" type="ORF">GCM10007362_29750</name>
</gene>
<feature type="transmembrane region" description="Helical" evidence="1">
    <location>
        <begin position="110"/>
        <end position="128"/>
    </location>
</feature>
<dbReference type="Proteomes" id="UP000605427">
    <property type="component" value="Unassembled WGS sequence"/>
</dbReference>
<dbReference type="PANTHER" id="PTHR36111">
    <property type="entry name" value="INNER MEMBRANE PROTEIN-RELATED"/>
    <property type="match status" value="1"/>
</dbReference>
<feature type="transmembrane region" description="Helical" evidence="1">
    <location>
        <begin position="217"/>
        <end position="237"/>
    </location>
</feature>
<feature type="transmembrane region" description="Helical" evidence="1">
    <location>
        <begin position="30"/>
        <end position="50"/>
    </location>
</feature>
<keyword evidence="1" id="KW-0472">Membrane</keyword>
<dbReference type="RefSeq" id="WP_172244840.1">
    <property type="nucleotide sequence ID" value="NZ_BMDD01000003.1"/>
</dbReference>
<keyword evidence="1" id="KW-0812">Transmembrane</keyword>
<dbReference type="PANTHER" id="PTHR36111:SF2">
    <property type="entry name" value="INNER MEMBRANE PROTEIN"/>
    <property type="match status" value="1"/>
</dbReference>
<dbReference type="Pfam" id="PF04474">
    <property type="entry name" value="DUF554"/>
    <property type="match status" value="1"/>
</dbReference>
<protein>
    <submittedName>
        <fullName evidence="2">Transporter</fullName>
    </submittedName>
</protein>
<feature type="transmembrane region" description="Helical" evidence="1">
    <location>
        <begin position="140"/>
        <end position="161"/>
    </location>
</feature>
<accession>A0ABQ1ZW33</accession>
<dbReference type="EMBL" id="BMDD01000003">
    <property type="protein sequence ID" value="GGH80833.1"/>
    <property type="molecule type" value="Genomic_DNA"/>
</dbReference>
<dbReference type="InterPro" id="IPR007563">
    <property type="entry name" value="DUF554"/>
</dbReference>
<feature type="transmembrane region" description="Helical" evidence="1">
    <location>
        <begin position="6"/>
        <end position="23"/>
    </location>
</feature>
<feature type="transmembrane region" description="Helical" evidence="1">
    <location>
        <begin position="191"/>
        <end position="210"/>
    </location>
</feature>
<evidence type="ECO:0000313" key="2">
    <source>
        <dbReference type="EMBL" id="GGH80833.1"/>
    </source>
</evidence>
<comment type="caution">
    <text evidence="2">The sequence shown here is derived from an EMBL/GenBank/DDBJ whole genome shotgun (WGS) entry which is preliminary data.</text>
</comment>
<evidence type="ECO:0000313" key="3">
    <source>
        <dbReference type="Proteomes" id="UP000605427"/>
    </source>
</evidence>
<evidence type="ECO:0000256" key="1">
    <source>
        <dbReference type="SAM" id="Phobius"/>
    </source>
</evidence>
<keyword evidence="1" id="KW-1133">Transmembrane helix</keyword>
<proteinExistence type="predicted"/>
<organism evidence="2 3">
    <name type="scientific">Saccharibacillus endophyticus</name>
    <dbReference type="NCBI Taxonomy" id="2060666"/>
    <lineage>
        <taxon>Bacteria</taxon>
        <taxon>Bacillati</taxon>
        <taxon>Bacillota</taxon>
        <taxon>Bacilli</taxon>
        <taxon>Bacillales</taxon>
        <taxon>Paenibacillaceae</taxon>
        <taxon>Saccharibacillus</taxon>
    </lineage>
</organism>
<reference evidence="3" key="1">
    <citation type="journal article" date="2019" name="Int. J. Syst. Evol. Microbiol.">
        <title>The Global Catalogue of Microorganisms (GCM) 10K type strain sequencing project: providing services to taxonomists for standard genome sequencing and annotation.</title>
        <authorList>
            <consortium name="The Broad Institute Genomics Platform"/>
            <consortium name="The Broad Institute Genome Sequencing Center for Infectious Disease"/>
            <person name="Wu L."/>
            <person name="Ma J."/>
        </authorList>
    </citation>
    <scope>NUCLEOTIDE SEQUENCE [LARGE SCALE GENOMIC DNA]</scope>
    <source>
        <strain evidence="3">CCM 8702</strain>
    </source>
</reference>
<keyword evidence="3" id="KW-1185">Reference proteome</keyword>
<name>A0ABQ1ZW33_9BACL</name>
<sequence length="239" mass="24921">MPVGPLINALAVLLGGMLGALLGNRIPERLRVNLPLTFGAASMGMGVVMIAKVHALPPVVLALLLGSVVGELIRLEKGIEWLAGKVRGPVDRLFSVKSAGPDSDVFMQQFVGIVVLFCASGTGVFGALNEGMTGDYTVLLSKSFLDFCTALIFATSLGFIVPTVALPQAVILLGLFFTAGLILPLTTPEMIADFSAAGGIIMLVTGLRICGIKAFPVANMLPALIFVMPLSQLWTALLG</sequence>